<evidence type="ECO:0000313" key="2">
    <source>
        <dbReference type="Proteomes" id="UP001386955"/>
    </source>
</evidence>
<evidence type="ECO:0000313" key="1">
    <source>
        <dbReference type="EMBL" id="KAK7392112.1"/>
    </source>
</evidence>
<dbReference type="AlphaFoldDB" id="A0AAN9SES6"/>
<comment type="caution">
    <text evidence="1">The sequence shown here is derived from an EMBL/GenBank/DDBJ whole genome shotgun (WGS) entry which is preliminary data.</text>
</comment>
<keyword evidence="2" id="KW-1185">Reference proteome</keyword>
<gene>
    <name evidence="1" type="ORF">VNO78_20539</name>
</gene>
<sequence>MFLIKGFRKFSRHVDIFNVTLWINVHFPCRKCFSYFSLCHRPSAFATPMSSSFRTLSCSAIGKYTGIASECVMPTEKDDNTTCLIVQEVPLSRKLLDTCKWKPILMFSWYHLLLSGPRIERQGKRLLRTRSSLPFFMGRFPAKGLYLTNPFFWNAYGTMQTIISEWTEDVAEFFEMDDTLWSRKLSGSHFS</sequence>
<name>A0AAN9SES6_PSOTE</name>
<reference evidence="1 2" key="1">
    <citation type="submission" date="2024-01" db="EMBL/GenBank/DDBJ databases">
        <title>The genomes of 5 underutilized Papilionoideae crops provide insights into root nodulation and disease resistanc.</title>
        <authorList>
            <person name="Jiang F."/>
        </authorList>
    </citation>
    <scope>NUCLEOTIDE SEQUENCE [LARGE SCALE GENOMIC DNA]</scope>
    <source>
        <strain evidence="1">DUOXIRENSHENG_FW03</strain>
        <tissue evidence="1">Leaves</tissue>
    </source>
</reference>
<dbReference type="Proteomes" id="UP001386955">
    <property type="component" value="Unassembled WGS sequence"/>
</dbReference>
<proteinExistence type="predicted"/>
<organism evidence="1 2">
    <name type="scientific">Psophocarpus tetragonolobus</name>
    <name type="common">Winged bean</name>
    <name type="synonym">Dolichos tetragonolobus</name>
    <dbReference type="NCBI Taxonomy" id="3891"/>
    <lineage>
        <taxon>Eukaryota</taxon>
        <taxon>Viridiplantae</taxon>
        <taxon>Streptophyta</taxon>
        <taxon>Embryophyta</taxon>
        <taxon>Tracheophyta</taxon>
        <taxon>Spermatophyta</taxon>
        <taxon>Magnoliopsida</taxon>
        <taxon>eudicotyledons</taxon>
        <taxon>Gunneridae</taxon>
        <taxon>Pentapetalae</taxon>
        <taxon>rosids</taxon>
        <taxon>fabids</taxon>
        <taxon>Fabales</taxon>
        <taxon>Fabaceae</taxon>
        <taxon>Papilionoideae</taxon>
        <taxon>50 kb inversion clade</taxon>
        <taxon>NPAAA clade</taxon>
        <taxon>indigoferoid/millettioid clade</taxon>
        <taxon>Phaseoleae</taxon>
        <taxon>Psophocarpus</taxon>
    </lineage>
</organism>
<dbReference type="EMBL" id="JAYMYS010000005">
    <property type="protein sequence ID" value="KAK7392112.1"/>
    <property type="molecule type" value="Genomic_DNA"/>
</dbReference>
<accession>A0AAN9SES6</accession>
<protein>
    <submittedName>
        <fullName evidence="1">Uncharacterized protein</fullName>
    </submittedName>
</protein>